<proteinExistence type="predicted"/>
<comment type="caution">
    <text evidence="1">The sequence shown here is derived from an EMBL/GenBank/DDBJ whole genome shotgun (WGS) entry which is preliminary data.</text>
</comment>
<dbReference type="RefSeq" id="WP_281832652.1">
    <property type="nucleotide sequence ID" value="NZ_BSDY01000001.1"/>
</dbReference>
<dbReference type="EMBL" id="BSDY01000001">
    <property type="protein sequence ID" value="GLI54719.1"/>
    <property type="molecule type" value="Genomic_DNA"/>
</dbReference>
<evidence type="ECO:0000313" key="1">
    <source>
        <dbReference type="EMBL" id="GLI54719.1"/>
    </source>
</evidence>
<keyword evidence="2" id="KW-1185">Reference proteome</keyword>
<dbReference type="AlphaFoldDB" id="A0A9W6GIX0"/>
<organism evidence="1 2">
    <name type="scientific">Propionigenium maris DSM 9537</name>
    <dbReference type="NCBI Taxonomy" id="1123000"/>
    <lineage>
        <taxon>Bacteria</taxon>
        <taxon>Fusobacteriati</taxon>
        <taxon>Fusobacteriota</taxon>
        <taxon>Fusobacteriia</taxon>
        <taxon>Fusobacteriales</taxon>
        <taxon>Fusobacteriaceae</taxon>
        <taxon>Propionigenium</taxon>
    </lineage>
</organism>
<accession>A0A9W6GIX0</accession>
<gene>
    <name evidence="1" type="ORF">PM10SUCC1_02340</name>
</gene>
<evidence type="ECO:0000313" key="2">
    <source>
        <dbReference type="Proteomes" id="UP001144471"/>
    </source>
</evidence>
<dbReference type="Proteomes" id="UP001144471">
    <property type="component" value="Unassembled WGS sequence"/>
</dbReference>
<name>A0A9W6GIX0_9FUSO</name>
<sequence length="55" mass="6623">MMLKMMKKVNDILQTMIIHENGIVSYRGFLCYEALVSYRERNRRDRVIILDGTMR</sequence>
<protein>
    <submittedName>
        <fullName evidence="1">Uncharacterized protein</fullName>
    </submittedName>
</protein>
<reference evidence="1" key="1">
    <citation type="submission" date="2022-12" db="EMBL/GenBank/DDBJ databases">
        <title>Reference genome sequencing for broad-spectrum identification of bacterial and archaeal isolates by mass spectrometry.</title>
        <authorList>
            <person name="Sekiguchi Y."/>
            <person name="Tourlousse D.M."/>
        </authorList>
    </citation>
    <scope>NUCLEOTIDE SEQUENCE</scope>
    <source>
        <strain evidence="1">10succ1</strain>
    </source>
</reference>